<dbReference type="InterPro" id="IPR020843">
    <property type="entry name" value="ER"/>
</dbReference>
<dbReference type="SUPFAM" id="SSF51735">
    <property type="entry name" value="NAD(P)-binding Rossmann-fold domains"/>
    <property type="match status" value="1"/>
</dbReference>
<dbReference type="GO" id="GO:0070402">
    <property type="term" value="F:NADPH binding"/>
    <property type="evidence" value="ECO:0007669"/>
    <property type="project" value="TreeGrafter"/>
</dbReference>
<evidence type="ECO:0000313" key="4">
    <source>
        <dbReference type="EMBL" id="KUJ44106.1"/>
    </source>
</evidence>
<dbReference type="PANTHER" id="PTHR48106">
    <property type="entry name" value="QUINONE OXIDOREDUCTASE PIG3-RELATED"/>
    <property type="match status" value="1"/>
</dbReference>
<gene>
    <name evidence="4" type="ORF">ADL17_12760</name>
</gene>
<dbReference type="EMBL" id="LMWI01000002">
    <property type="protein sequence ID" value="KUJ44106.1"/>
    <property type="molecule type" value="Genomic_DNA"/>
</dbReference>
<dbReference type="Gene3D" id="3.40.50.720">
    <property type="entry name" value="NAD(P)-binding Rossmann-like Domain"/>
    <property type="match status" value="1"/>
</dbReference>
<dbReference type="InterPro" id="IPR011032">
    <property type="entry name" value="GroES-like_sf"/>
</dbReference>
<dbReference type="InterPro" id="IPR036291">
    <property type="entry name" value="NAD(P)-bd_dom_sf"/>
</dbReference>
<reference evidence="4 5" key="1">
    <citation type="submission" date="2015-10" db="EMBL/GenBank/DDBJ databases">
        <authorList>
            <person name="Ju K.-S."/>
            <person name="Doroghazi J.R."/>
            <person name="Metcalf W.W."/>
        </authorList>
    </citation>
    <scope>NUCLEOTIDE SEQUENCE [LARGE SCALE GENOMIC DNA]</scope>
    <source>
        <strain evidence="4 5">NRRL B-24793</strain>
    </source>
</reference>
<dbReference type="InterPro" id="IPR013154">
    <property type="entry name" value="ADH-like_N"/>
</dbReference>
<dbReference type="Pfam" id="PF08240">
    <property type="entry name" value="ADH_N"/>
    <property type="match status" value="1"/>
</dbReference>
<dbReference type="GO" id="GO:0016651">
    <property type="term" value="F:oxidoreductase activity, acting on NAD(P)H"/>
    <property type="evidence" value="ECO:0007669"/>
    <property type="project" value="TreeGrafter"/>
</dbReference>
<evidence type="ECO:0000313" key="5">
    <source>
        <dbReference type="Proteomes" id="UP000053246"/>
    </source>
</evidence>
<dbReference type="RefSeq" id="WP_013733259.1">
    <property type="nucleotide sequence ID" value="NZ_LMWI01000002.1"/>
</dbReference>
<proteinExistence type="predicted"/>
<evidence type="ECO:0000256" key="2">
    <source>
        <dbReference type="ARBA" id="ARBA00023002"/>
    </source>
</evidence>
<sequence>MSRAFGYRTFGGPEVQFYFDRPDPRPGDGEILIQVRAIGVARIDHMLRSGLVRALNGHLPFPQVMGMEAAGDVLAVGTGVTDITVGDAVFGFALSGAGTYAQTTLLPAANAARKPEALPYEWAATIPVSGTTALDGLDRLDLPEGSTLLINGIGGSTGQITAQLARARGLTVIGTGSDSKRAEAEALGVTFASYTVGDVVEQVRDVAPAGVDGLIDLVGGDSLRSVAALVTDARQLLSAADVAVSDLGGEYLPRRLDRASLETVAALMLNGTVDPRITRTFSFDQSAEALAAVETGHTAGKLVIAV</sequence>
<dbReference type="Pfam" id="PF13602">
    <property type="entry name" value="ADH_zinc_N_2"/>
    <property type="match status" value="1"/>
</dbReference>
<dbReference type="SUPFAM" id="SSF50129">
    <property type="entry name" value="GroES-like"/>
    <property type="match status" value="1"/>
</dbReference>
<keyword evidence="1" id="KW-0521">NADP</keyword>
<dbReference type="CDD" id="cd05289">
    <property type="entry name" value="MDR_like_2"/>
    <property type="match status" value="1"/>
</dbReference>
<name>A0A9X0HZL5_9ACTN</name>
<feature type="domain" description="Enoyl reductase (ER)" evidence="3">
    <location>
        <begin position="11"/>
        <end position="304"/>
    </location>
</feature>
<evidence type="ECO:0000256" key="1">
    <source>
        <dbReference type="ARBA" id="ARBA00022857"/>
    </source>
</evidence>
<dbReference type="SMART" id="SM00829">
    <property type="entry name" value="PKS_ER"/>
    <property type="match status" value="1"/>
</dbReference>
<dbReference type="OMA" id="HADFNFD"/>
<dbReference type="AlphaFoldDB" id="A0A9X0HZL5"/>
<dbReference type="Proteomes" id="UP000053246">
    <property type="component" value="Unassembled WGS sequence"/>
</dbReference>
<keyword evidence="5" id="KW-1185">Reference proteome</keyword>
<accession>A0A9X0HZL5</accession>
<evidence type="ECO:0000259" key="3">
    <source>
        <dbReference type="SMART" id="SM00829"/>
    </source>
</evidence>
<dbReference type="PANTHER" id="PTHR48106:SF18">
    <property type="entry name" value="QUINONE OXIDOREDUCTASE PIG3"/>
    <property type="match status" value="1"/>
</dbReference>
<dbReference type="Gene3D" id="3.90.180.10">
    <property type="entry name" value="Medium-chain alcohol dehydrogenases, catalytic domain"/>
    <property type="match status" value="1"/>
</dbReference>
<comment type="caution">
    <text evidence="4">The sequence shown here is derived from an EMBL/GenBank/DDBJ whole genome shotgun (WGS) entry which is preliminary data.</text>
</comment>
<protein>
    <submittedName>
        <fullName evidence="4">NADPH:quinone reductase</fullName>
    </submittedName>
</protein>
<organism evidence="4 5">
    <name type="scientific">Micromonospora maris</name>
    <dbReference type="NCBI Taxonomy" id="1003110"/>
    <lineage>
        <taxon>Bacteria</taxon>
        <taxon>Bacillati</taxon>
        <taxon>Actinomycetota</taxon>
        <taxon>Actinomycetes</taxon>
        <taxon>Micromonosporales</taxon>
        <taxon>Micromonosporaceae</taxon>
        <taxon>Micromonospora</taxon>
    </lineage>
</organism>
<keyword evidence="2" id="KW-0560">Oxidoreductase</keyword>